<accession>A0A8H5ZH83</accession>
<reference evidence="2" key="1">
    <citation type="submission" date="2019-11" db="EMBL/GenBank/DDBJ databases">
        <title>Bipolaris sorokiniana Genome sequencing.</title>
        <authorList>
            <person name="Wang H."/>
        </authorList>
    </citation>
    <scope>NUCLEOTIDE SEQUENCE</scope>
</reference>
<evidence type="ECO:0000313" key="2">
    <source>
        <dbReference type="EMBL" id="KAF5850418.1"/>
    </source>
</evidence>
<sequence length="209" mass="23716">MPTRSEESDLRWDRVEARETHYRQSTRGNPQPPNAKKRIDSIELGSMGAHFDVVSEDESYPARIDDFTSNEAGDPSYGAEQKIRRDSIYDQPESDSSISKEAIAETGFAPKWGPYLPLSEMIETRRQLSTNKKRPPSLSTTIDPGVHEEQSPTPEHEIHIPLVTSPTPSNRSMCTTREGSCRGEKEFLPPYSWSYYDVKLGRLNEKEAK</sequence>
<proteinExistence type="predicted"/>
<feature type="region of interest" description="Disordered" evidence="1">
    <location>
        <begin position="1"/>
        <end position="37"/>
    </location>
</feature>
<organism evidence="2 3">
    <name type="scientific">Cochliobolus sativus</name>
    <name type="common">Common root rot and spot blotch fungus</name>
    <name type="synonym">Bipolaris sorokiniana</name>
    <dbReference type="NCBI Taxonomy" id="45130"/>
    <lineage>
        <taxon>Eukaryota</taxon>
        <taxon>Fungi</taxon>
        <taxon>Dikarya</taxon>
        <taxon>Ascomycota</taxon>
        <taxon>Pezizomycotina</taxon>
        <taxon>Dothideomycetes</taxon>
        <taxon>Pleosporomycetidae</taxon>
        <taxon>Pleosporales</taxon>
        <taxon>Pleosporineae</taxon>
        <taxon>Pleosporaceae</taxon>
        <taxon>Bipolaris</taxon>
    </lineage>
</organism>
<evidence type="ECO:0000313" key="3">
    <source>
        <dbReference type="Proteomes" id="UP000624244"/>
    </source>
</evidence>
<gene>
    <name evidence="2" type="ORF">GGP41_002634</name>
</gene>
<feature type="compositionally biased region" description="Polar residues" evidence="1">
    <location>
        <begin position="164"/>
        <end position="178"/>
    </location>
</feature>
<comment type="caution">
    <text evidence="2">The sequence shown here is derived from an EMBL/GenBank/DDBJ whole genome shotgun (WGS) entry which is preliminary data.</text>
</comment>
<name>A0A8H5ZH83_COCSA</name>
<protein>
    <submittedName>
        <fullName evidence="2">Uncharacterized protein</fullName>
    </submittedName>
</protein>
<feature type="compositionally biased region" description="Basic and acidic residues" evidence="1">
    <location>
        <begin position="1"/>
        <end position="22"/>
    </location>
</feature>
<feature type="compositionally biased region" description="Basic and acidic residues" evidence="1">
    <location>
        <begin position="145"/>
        <end position="159"/>
    </location>
</feature>
<dbReference type="Proteomes" id="UP000624244">
    <property type="component" value="Unassembled WGS sequence"/>
</dbReference>
<dbReference type="AlphaFoldDB" id="A0A8H5ZH83"/>
<dbReference type="EMBL" id="WNKQ01000007">
    <property type="protein sequence ID" value="KAF5850418.1"/>
    <property type="molecule type" value="Genomic_DNA"/>
</dbReference>
<feature type="region of interest" description="Disordered" evidence="1">
    <location>
        <begin position="62"/>
        <end position="104"/>
    </location>
</feature>
<feature type="region of interest" description="Disordered" evidence="1">
    <location>
        <begin position="126"/>
        <end position="179"/>
    </location>
</feature>
<evidence type="ECO:0000256" key="1">
    <source>
        <dbReference type="SAM" id="MobiDB-lite"/>
    </source>
</evidence>